<dbReference type="Pfam" id="PF13386">
    <property type="entry name" value="DsbD_2"/>
    <property type="match status" value="1"/>
</dbReference>
<feature type="domain" description="Urease accessory protein UreH-like transmembrane" evidence="2">
    <location>
        <begin position="8"/>
        <end position="207"/>
    </location>
</feature>
<sequence>MLSAITPLMIGFFSGFHCIAMCGGLCAVICQKQNILRTLITNLGRVATYTLLGALFAGVIQGASIQLDLGVWGGFLRVLMGSMLILSGVVIIFKDRAKWLVIQKPLPFWPKVSHKLKQIQQANSGSAVFFKGMLWGLIPCGLLYGMLIIAATTADVFRGASFMLFFGLGTVLPLLFSQLVMRHLMAGSKGTWLRSISGTFIILLGLWIVLSPWFAHGLIPEDNVFFTELSTVLALCIP</sequence>
<dbReference type="InterPro" id="IPR039447">
    <property type="entry name" value="UreH-like_TM_dom"/>
</dbReference>
<feature type="transmembrane region" description="Helical" evidence="1">
    <location>
        <begin position="42"/>
        <end position="63"/>
    </location>
</feature>
<dbReference type="AlphaFoldDB" id="A0A3B0WT28"/>
<dbReference type="PANTHER" id="PTHR42208:SF1">
    <property type="entry name" value="HEAVY METAL TRANSPORTER"/>
    <property type="match status" value="1"/>
</dbReference>
<feature type="transmembrane region" description="Helical" evidence="1">
    <location>
        <begin position="69"/>
        <end position="93"/>
    </location>
</feature>
<reference evidence="3" key="1">
    <citation type="submission" date="2018-06" db="EMBL/GenBank/DDBJ databases">
        <authorList>
            <person name="Zhirakovskaya E."/>
        </authorList>
    </citation>
    <scope>NUCLEOTIDE SEQUENCE</scope>
</reference>
<evidence type="ECO:0000259" key="2">
    <source>
        <dbReference type="Pfam" id="PF13386"/>
    </source>
</evidence>
<organism evidence="3">
    <name type="scientific">hydrothermal vent metagenome</name>
    <dbReference type="NCBI Taxonomy" id="652676"/>
    <lineage>
        <taxon>unclassified sequences</taxon>
        <taxon>metagenomes</taxon>
        <taxon>ecological metagenomes</taxon>
    </lineage>
</organism>
<dbReference type="EMBL" id="UOFA01000308">
    <property type="protein sequence ID" value="VAW46844.1"/>
    <property type="molecule type" value="Genomic_DNA"/>
</dbReference>
<keyword evidence="1" id="KW-1133">Transmembrane helix</keyword>
<dbReference type="PANTHER" id="PTHR42208">
    <property type="entry name" value="HEAVY METAL TRANSPORTER-RELATED"/>
    <property type="match status" value="1"/>
</dbReference>
<accession>A0A3B0WT28</accession>
<feature type="transmembrane region" description="Helical" evidence="1">
    <location>
        <begin position="160"/>
        <end position="180"/>
    </location>
</feature>
<gene>
    <name evidence="3" type="ORF">MNBD_GAMMA02-342</name>
</gene>
<evidence type="ECO:0000313" key="3">
    <source>
        <dbReference type="EMBL" id="VAW46844.1"/>
    </source>
</evidence>
<keyword evidence="1" id="KW-0812">Transmembrane</keyword>
<feature type="transmembrane region" description="Helical" evidence="1">
    <location>
        <begin position="134"/>
        <end position="154"/>
    </location>
</feature>
<feature type="transmembrane region" description="Helical" evidence="1">
    <location>
        <begin position="192"/>
        <end position="215"/>
    </location>
</feature>
<name>A0A3B0WT28_9ZZZZ</name>
<protein>
    <recommendedName>
        <fullName evidence="2">Urease accessory protein UreH-like transmembrane domain-containing protein</fullName>
    </recommendedName>
</protein>
<keyword evidence="1" id="KW-0472">Membrane</keyword>
<proteinExistence type="predicted"/>
<feature type="transmembrane region" description="Helical" evidence="1">
    <location>
        <begin position="6"/>
        <end position="30"/>
    </location>
</feature>
<evidence type="ECO:0000256" key="1">
    <source>
        <dbReference type="SAM" id="Phobius"/>
    </source>
</evidence>